<keyword evidence="4" id="KW-0732">Signal</keyword>
<feature type="domain" description="Solute-binding protein family 5" evidence="6">
    <location>
        <begin position="79"/>
        <end position="459"/>
    </location>
</feature>
<keyword evidence="8" id="KW-1185">Reference proteome</keyword>
<dbReference type="InterPro" id="IPR000914">
    <property type="entry name" value="SBP_5_dom"/>
</dbReference>
<gene>
    <name evidence="7" type="ORF">HIJ39_22080</name>
</gene>
<dbReference type="Gene3D" id="3.40.190.10">
    <property type="entry name" value="Periplasmic binding protein-like II"/>
    <property type="match status" value="1"/>
</dbReference>
<evidence type="ECO:0000259" key="6">
    <source>
        <dbReference type="Pfam" id="PF00496"/>
    </source>
</evidence>
<dbReference type="GO" id="GO:1904680">
    <property type="term" value="F:peptide transmembrane transporter activity"/>
    <property type="evidence" value="ECO:0007669"/>
    <property type="project" value="TreeGrafter"/>
</dbReference>
<dbReference type="GO" id="GO:0043190">
    <property type="term" value="C:ATP-binding cassette (ABC) transporter complex"/>
    <property type="evidence" value="ECO:0007669"/>
    <property type="project" value="InterPro"/>
</dbReference>
<evidence type="ECO:0000256" key="5">
    <source>
        <dbReference type="SAM" id="MobiDB-lite"/>
    </source>
</evidence>
<comment type="caution">
    <text evidence="7">The sequence shown here is derived from an EMBL/GenBank/DDBJ whole genome shotgun (WGS) entry which is preliminary data.</text>
</comment>
<dbReference type="GO" id="GO:0015833">
    <property type="term" value="P:peptide transport"/>
    <property type="evidence" value="ECO:0007669"/>
    <property type="project" value="TreeGrafter"/>
</dbReference>
<dbReference type="Gene3D" id="3.10.105.10">
    <property type="entry name" value="Dipeptide-binding Protein, Domain 3"/>
    <property type="match status" value="1"/>
</dbReference>
<keyword evidence="3" id="KW-0813">Transport</keyword>
<evidence type="ECO:0000256" key="1">
    <source>
        <dbReference type="ARBA" id="ARBA00004196"/>
    </source>
</evidence>
<dbReference type="EMBL" id="JABBVZ010000194">
    <property type="protein sequence ID" value="NMP24999.1"/>
    <property type="molecule type" value="Genomic_DNA"/>
</dbReference>
<dbReference type="PANTHER" id="PTHR30290:SF10">
    <property type="entry name" value="PERIPLASMIC OLIGOPEPTIDE-BINDING PROTEIN-RELATED"/>
    <property type="match status" value="1"/>
</dbReference>
<name>A0A7Y0LAS1_9FIRM</name>
<evidence type="ECO:0000256" key="4">
    <source>
        <dbReference type="ARBA" id="ARBA00022729"/>
    </source>
</evidence>
<dbReference type="PIRSF" id="PIRSF002741">
    <property type="entry name" value="MppA"/>
    <property type="match status" value="1"/>
</dbReference>
<dbReference type="SUPFAM" id="SSF53850">
    <property type="entry name" value="Periplasmic binding protein-like II"/>
    <property type="match status" value="1"/>
</dbReference>
<sequence>MATLAAGCGSSTQTGASSSKPVSGGTLTVALPSQTNLDWYLPIYDAASDQMYNSWLNNQIYKPLIHLNDKYQIVWKSSIASKITYNASGTVYHVFIGKNWKWSNGQPVTANDLMFTWNVIKAASASNAPSPWPFVGAGTGDIPNGIASVVENNSHEVTFTLTKPANQQWFIYNGLIQLTPMPSKVLDVDGNNWSKEIQYLGSIASNPKTAETVSDGPFELVSATPNQDWVLKPNPNYGGYKAKVGKLVFDYESSSTAEFSALKTGQIDLGYLDPTQLGAAGELTSQGDKIVPAYSLGVFWTQLNMWPATKDASIFDHLYVRQALEMATDQQAIVKDIYKGYGVSQYGPIPSTPKTQFYQASSEPKIAFNPKAAKKLLEKHGWTEKNGVMTNAQGQQMNFTLLYVSGAQATLDQVELMQQDWNKIGVKTSLKGVNYNTFLNDISNKTSNAWQLAVGSGWAYNGPGWYPTGGQLFSSTAPSGSGYASSKEDALIAATHKPYTTSAQSMHAFQQYVAYTAKQLPMLWLPNPASINVDSTSVHGAVKWGNPVTADPQFNHMWISN</sequence>
<accession>A0A7Y0LAS1</accession>
<comment type="similarity">
    <text evidence="2">Belongs to the bacterial solute-binding protein 5 family.</text>
</comment>
<dbReference type="CDD" id="cd08513">
    <property type="entry name" value="PBP2_thermophilic_Hb8_like"/>
    <property type="match status" value="1"/>
</dbReference>
<protein>
    <submittedName>
        <fullName evidence="7">Peptide ABC transporter substrate-binding protein</fullName>
    </submittedName>
</protein>
<dbReference type="AlphaFoldDB" id="A0A7Y0LAS1"/>
<dbReference type="Pfam" id="PF00496">
    <property type="entry name" value="SBP_bac_5"/>
    <property type="match status" value="1"/>
</dbReference>
<proteinExistence type="inferred from homology"/>
<reference evidence="7 8" key="1">
    <citation type="submission" date="2020-04" db="EMBL/GenBank/DDBJ databases">
        <authorList>
            <person name="Zhang R."/>
            <person name="Schippers A."/>
        </authorList>
    </citation>
    <scope>NUCLEOTIDE SEQUENCE [LARGE SCALE GENOMIC DNA]</scope>
    <source>
        <strain evidence="7 8">DSM 109850</strain>
    </source>
</reference>
<dbReference type="GO" id="GO:0030313">
    <property type="term" value="C:cell envelope"/>
    <property type="evidence" value="ECO:0007669"/>
    <property type="project" value="UniProtKB-SubCell"/>
</dbReference>
<dbReference type="GO" id="GO:0042597">
    <property type="term" value="C:periplasmic space"/>
    <property type="evidence" value="ECO:0007669"/>
    <property type="project" value="UniProtKB-ARBA"/>
</dbReference>
<dbReference type="PANTHER" id="PTHR30290">
    <property type="entry name" value="PERIPLASMIC BINDING COMPONENT OF ABC TRANSPORTER"/>
    <property type="match status" value="1"/>
</dbReference>
<comment type="subcellular location">
    <subcellularLocation>
        <location evidence="1">Cell envelope</location>
    </subcellularLocation>
</comment>
<evidence type="ECO:0000256" key="2">
    <source>
        <dbReference type="ARBA" id="ARBA00005695"/>
    </source>
</evidence>
<dbReference type="InterPro" id="IPR030678">
    <property type="entry name" value="Peptide/Ni-bd"/>
</dbReference>
<feature type="region of interest" description="Disordered" evidence="5">
    <location>
        <begin position="1"/>
        <end position="23"/>
    </location>
</feature>
<feature type="compositionally biased region" description="Polar residues" evidence="5">
    <location>
        <begin position="9"/>
        <end position="21"/>
    </location>
</feature>
<evidence type="ECO:0000313" key="7">
    <source>
        <dbReference type="EMBL" id="NMP24999.1"/>
    </source>
</evidence>
<dbReference type="Proteomes" id="UP000533476">
    <property type="component" value="Unassembled WGS sequence"/>
</dbReference>
<dbReference type="InterPro" id="IPR039424">
    <property type="entry name" value="SBP_5"/>
</dbReference>
<organism evidence="7 8">
    <name type="scientific">Sulfobacillus harzensis</name>
    <dbReference type="NCBI Taxonomy" id="2729629"/>
    <lineage>
        <taxon>Bacteria</taxon>
        <taxon>Bacillati</taxon>
        <taxon>Bacillota</taxon>
        <taxon>Clostridia</taxon>
        <taxon>Eubacteriales</taxon>
        <taxon>Clostridiales Family XVII. Incertae Sedis</taxon>
        <taxon>Sulfobacillus</taxon>
    </lineage>
</organism>
<evidence type="ECO:0000313" key="8">
    <source>
        <dbReference type="Proteomes" id="UP000533476"/>
    </source>
</evidence>
<evidence type="ECO:0000256" key="3">
    <source>
        <dbReference type="ARBA" id="ARBA00022448"/>
    </source>
</evidence>